<dbReference type="STRING" id="1561.NPD11_2594"/>
<dbReference type="Proteomes" id="UP000030635">
    <property type="component" value="Chromosome"/>
</dbReference>
<evidence type="ECO:0000313" key="2">
    <source>
        <dbReference type="EMBL" id="AIY83564.1"/>
    </source>
</evidence>
<dbReference type="HOGENOM" id="CLU_3287221_0_0_9"/>
<accession>A0A0A7FV96</accession>
<keyword evidence="3" id="KW-1185">Reference proteome</keyword>
<protein>
    <submittedName>
        <fullName evidence="2">Uncharacterized protein</fullName>
    </submittedName>
</protein>
<feature type="region of interest" description="Disordered" evidence="1">
    <location>
        <begin position="1"/>
        <end position="24"/>
    </location>
</feature>
<name>A0A0A7FV96_9CLOT</name>
<gene>
    <name evidence="2" type="ORF">U729_410</name>
</gene>
<reference evidence="2 3" key="1">
    <citation type="journal article" date="2015" name="Infect. Genet. Evol.">
        <title>Genomic sequences of six botulinum neurotoxin-producing strains representing three clostridial species illustrate the mobility and diversity of botulinum neurotoxin genes.</title>
        <authorList>
            <person name="Smith T.J."/>
            <person name="Hill K.K."/>
            <person name="Xie G."/>
            <person name="Foley B.T."/>
            <person name="Williamson C.H."/>
            <person name="Foster J.T."/>
            <person name="Johnson S.L."/>
            <person name="Chertkov O."/>
            <person name="Teshima H."/>
            <person name="Gibbons H.S."/>
            <person name="Johnsky L.A."/>
            <person name="Karavis M.A."/>
            <person name="Smith L.A."/>
        </authorList>
    </citation>
    <scope>NUCLEOTIDE SEQUENCE [LARGE SCALE GENOMIC DNA]</scope>
    <source>
        <strain evidence="2">Sullivan</strain>
    </source>
</reference>
<sequence length="40" mass="5050">MNFNDKYKDENKDNKKEVVKKHNNREKDLKEDEIDWELIR</sequence>
<dbReference type="KEGG" id="cbv:U729_410"/>
<proteinExistence type="predicted"/>
<feature type="compositionally biased region" description="Basic and acidic residues" evidence="1">
    <location>
        <begin position="1"/>
        <end position="17"/>
    </location>
</feature>
<dbReference type="EMBL" id="CP006905">
    <property type="protein sequence ID" value="AIY83564.1"/>
    <property type="molecule type" value="Genomic_DNA"/>
</dbReference>
<dbReference type="AlphaFoldDB" id="A0A0A7FV96"/>
<evidence type="ECO:0000256" key="1">
    <source>
        <dbReference type="SAM" id="MobiDB-lite"/>
    </source>
</evidence>
<organism evidence="2 3">
    <name type="scientific">Clostridium baratii str. Sullivan</name>
    <dbReference type="NCBI Taxonomy" id="1415775"/>
    <lineage>
        <taxon>Bacteria</taxon>
        <taxon>Bacillati</taxon>
        <taxon>Bacillota</taxon>
        <taxon>Clostridia</taxon>
        <taxon>Eubacteriales</taxon>
        <taxon>Clostridiaceae</taxon>
        <taxon>Clostridium</taxon>
    </lineage>
</organism>
<dbReference type="RefSeq" id="WP_278248772.1">
    <property type="nucleotide sequence ID" value="NZ_CP006905.1"/>
</dbReference>
<evidence type="ECO:0000313" key="3">
    <source>
        <dbReference type="Proteomes" id="UP000030635"/>
    </source>
</evidence>